<feature type="transmembrane region" description="Helical" evidence="6">
    <location>
        <begin position="92"/>
        <end position="112"/>
    </location>
</feature>
<evidence type="ECO:0000256" key="5">
    <source>
        <dbReference type="ARBA" id="ARBA00023136"/>
    </source>
</evidence>
<feature type="transmembrane region" description="Helical" evidence="6">
    <location>
        <begin position="133"/>
        <end position="154"/>
    </location>
</feature>
<evidence type="ECO:0000256" key="6">
    <source>
        <dbReference type="SAM" id="Phobius"/>
    </source>
</evidence>
<keyword evidence="4 6" id="KW-1133">Transmembrane helix</keyword>
<protein>
    <submittedName>
        <fullName evidence="7">Amino acid transporter</fullName>
    </submittedName>
</protein>
<keyword evidence="5 6" id="KW-0472">Membrane</keyword>
<dbReference type="OrthoDB" id="5638726at2"/>
<keyword evidence="3 6" id="KW-0812">Transmembrane</keyword>
<evidence type="ECO:0000313" key="7">
    <source>
        <dbReference type="EMBL" id="AYG02228.1"/>
    </source>
</evidence>
<dbReference type="Pfam" id="PF01810">
    <property type="entry name" value="LysE"/>
    <property type="match status" value="1"/>
</dbReference>
<dbReference type="KEGG" id="gry:D7I44_00895"/>
<feature type="transmembrane region" description="Helical" evidence="6">
    <location>
        <begin position="174"/>
        <end position="198"/>
    </location>
</feature>
<evidence type="ECO:0000256" key="1">
    <source>
        <dbReference type="ARBA" id="ARBA00004651"/>
    </source>
</evidence>
<name>A0A387BHT6_9MICO</name>
<dbReference type="GO" id="GO:0015171">
    <property type="term" value="F:amino acid transmembrane transporter activity"/>
    <property type="evidence" value="ECO:0007669"/>
    <property type="project" value="TreeGrafter"/>
</dbReference>
<accession>A0A387BHT6</accession>
<sequence length="230" mass="24287">MRFFSWHDGLRIPNVGVVSPSSTLLPALLGLGTGLSLIVAIGAQNAYLLRLGVVATRRVMLPVVLLCAVSDAVLISAGTAGVGAVIQRAPEVLVVVRVIGAGFLMVYGFLAARRAVRPNGETLTVTTGAEGRGVRLGTAIATVSALTWLNPHVYLDAVVFLGSIANQQAPDARWWWVGGAVTASFVWFFSLGFGARLLRPLFARPMSWRVLDALIAVIMVSLGVKLLLGS</sequence>
<evidence type="ECO:0000256" key="4">
    <source>
        <dbReference type="ARBA" id="ARBA00022989"/>
    </source>
</evidence>
<dbReference type="AlphaFoldDB" id="A0A387BHT6"/>
<keyword evidence="2" id="KW-1003">Cell membrane</keyword>
<feature type="transmembrane region" description="Helical" evidence="6">
    <location>
        <begin position="24"/>
        <end position="47"/>
    </location>
</feature>
<comment type="subcellular location">
    <subcellularLocation>
        <location evidence="1">Cell membrane</location>
        <topology evidence="1">Multi-pass membrane protein</topology>
    </subcellularLocation>
</comment>
<evidence type="ECO:0000256" key="2">
    <source>
        <dbReference type="ARBA" id="ARBA00022475"/>
    </source>
</evidence>
<dbReference type="InterPro" id="IPR001123">
    <property type="entry name" value="LeuE-type"/>
</dbReference>
<proteinExistence type="predicted"/>
<gene>
    <name evidence="7" type="ORF">D7I44_00895</name>
</gene>
<dbReference type="Proteomes" id="UP000275069">
    <property type="component" value="Chromosome"/>
</dbReference>
<evidence type="ECO:0000256" key="3">
    <source>
        <dbReference type="ARBA" id="ARBA00022692"/>
    </source>
</evidence>
<dbReference type="EMBL" id="CP032624">
    <property type="protein sequence ID" value="AYG02228.1"/>
    <property type="molecule type" value="Genomic_DNA"/>
</dbReference>
<dbReference type="PANTHER" id="PTHR30086">
    <property type="entry name" value="ARGININE EXPORTER PROTEIN ARGO"/>
    <property type="match status" value="1"/>
</dbReference>
<organism evidence="7 8">
    <name type="scientific">Gryllotalpicola protaetiae</name>
    <dbReference type="NCBI Taxonomy" id="2419771"/>
    <lineage>
        <taxon>Bacteria</taxon>
        <taxon>Bacillati</taxon>
        <taxon>Actinomycetota</taxon>
        <taxon>Actinomycetes</taxon>
        <taxon>Micrococcales</taxon>
        <taxon>Microbacteriaceae</taxon>
        <taxon>Gryllotalpicola</taxon>
    </lineage>
</organism>
<evidence type="ECO:0000313" key="8">
    <source>
        <dbReference type="Proteomes" id="UP000275069"/>
    </source>
</evidence>
<reference evidence="7 8" key="1">
    <citation type="submission" date="2018-09" db="EMBL/GenBank/DDBJ databases">
        <title>Genome sequencing of strain 2DFW10M-5.</title>
        <authorList>
            <person name="Heo J."/>
            <person name="Kim S.-J."/>
            <person name="Kwon S.-W."/>
        </authorList>
    </citation>
    <scope>NUCLEOTIDE SEQUENCE [LARGE SCALE GENOMIC DNA]</scope>
    <source>
        <strain evidence="7 8">2DFW10M-5</strain>
    </source>
</reference>
<feature type="transmembrane region" description="Helical" evidence="6">
    <location>
        <begin position="210"/>
        <end position="228"/>
    </location>
</feature>
<dbReference type="PANTHER" id="PTHR30086:SF20">
    <property type="entry name" value="ARGININE EXPORTER PROTEIN ARGO-RELATED"/>
    <property type="match status" value="1"/>
</dbReference>
<dbReference type="GO" id="GO:0005886">
    <property type="term" value="C:plasma membrane"/>
    <property type="evidence" value="ECO:0007669"/>
    <property type="project" value="UniProtKB-SubCell"/>
</dbReference>
<feature type="transmembrane region" description="Helical" evidence="6">
    <location>
        <begin position="59"/>
        <end position="86"/>
    </location>
</feature>
<keyword evidence="8" id="KW-1185">Reference proteome</keyword>